<dbReference type="PANTHER" id="PTHR48043">
    <property type="entry name" value="EG:EG0003.4 PROTEIN-RELATED"/>
    <property type="match status" value="1"/>
</dbReference>
<organism evidence="11 12">
    <name type="scientific">Nezara viridula</name>
    <name type="common">Southern green stink bug</name>
    <name type="synonym">Cimex viridulus</name>
    <dbReference type="NCBI Taxonomy" id="85310"/>
    <lineage>
        <taxon>Eukaryota</taxon>
        <taxon>Metazoa</taxon>
        <taxon>Ecdysozoa</taxon>
        <taxon>Arthropoda</taxon>
        <taxon>Hexapoda</taxon>
        <taxon>Insecta</taxon>
        <taxon>Pterygota</taxon>
        <taxon>Neoptera</taxon>
        <taxon>Paraneoptera</taxon>
        <taxon>Hemiptera</taxon>
        <taxon>Heteroptera</taxon>
        <taxon>Panheteroptera</taxon>
        <taxon>Pentatomomorpha</taxon>
        <taxon>Pentatomoidea</taxon>
        <taxon>Pentatomidae</taxon>
        <taxon>Pentatominae</taxon>
        <taxon>Nezara</taxon>
    </lineage>
</organism>
<gene>
    <name evidence="11" type="ORF">NEZAVI_LOCUS14476</name>
</gene>
<evidence type="ECO:0000256" key="1">
    <source>
        <dbReference type="ARBA" id="ARBA00004240"/>
    </source>
</evidence>
<dbReference type="Proteomes" id="UP001152798">
    <property type="component" value="Chromosome 6"/>
</dbReference>
<dbReference type="GO" id="GO:0005783">
    <property type="term" value="C:endoplasmic reticulum"/>
    <property type="evidence" value="ECO:0007669"/>
    <property type="project" value="UniProtKB-SubCell"/>
</dbReference>
<dbReference type="PANTHER" id="PTHR48043:SF114">
    <property type="entry name" value="IP04436P-RELATED"/>
    <property type="match status" value="1"/>
</dbReference>
<evidence type="ECO:0000313" key="11">
    <source>
        <dbReference type="EMBL" id="CAH1406565.1"/>
    </source>
</evidence>
<dbReference type="FunFam" id="3.40.50.2000:FF:000050">
    <property type="entry name" value="UDP-glucuronosyltransferase"/>
    <property type="match status" value="1"/>
</dbReference>
<comment type="subcellular location">
    <subcellularLocation>
        <location evidence="10">Endomembrane system</location>
        <topology evidence="10">Single-pass type I membrane protein</topology>
    </subcellularLocation>
    <subcellularLocation>
        <location evidence="1">Endoplasmic reticulum</location>
    </subcellularLocation>
</comment>
<evidence type="ECO:0000256" key="7">
    <source>
        <dbReference type="ARBA" id="ARBA00022989"/>
    </source>
</evidence>
<dbReference type="AlphaFoldDB" id="A0A9P0HR80"/>
<keyword evidence="8" id="KW-0472">Membrane</keyword>
<dbReference type="Gene3D" id="3.40.50.2000">
    <property type="entry name" value="Glycogen Phosphorylase B"/>
    <property type="match status" value="1"/>
</dbReference>
<evidence type="ECO:0000256" key="8">
    <source>
        <dbReference type="ARBA" id="ARBA00023136"/>
    </source>
</evidence>
<keyword evidence="6" id="KW-0256">Endoplasmic reticulum</keyword>
<keyword evidence="12" id="KW-1185">Reference proteome</keyword>
<evidence type="ECO:0000256" key="5">
    <source>
        <dbReference type="ARBA" id="ARBA00022692"/>
    </source>
</evidence>
<dbReference type="InterPro" id="IPR050271">
    <property type="entry name" value="UDP-glycosyltransferase"/>
</dbReference>
<evidence type="ECO:0008006" key="13">
    <source>
        <dbReference type="Google" id="ProtNLM"/>
    </source>
</evidence>
<dbReference type="GO" id="GO:0008194">
    <property type="term" value="F:UDP-glycosyltransferase activity"/>
    <property type="evidence" value="ECO:0007669"/>
    <property type="project" value="InterPro"/>
</dbReference>
<keyword evidence="7" id="KW-1133">Transmembrane helix</keyword>
<accession>A0A9P0HR80</accession>
<dbReference type="OrthoDB" id="5835829at2759"/>
<keyword evidence="9" id="KW-0325">Glycoprotein</keyword>
<dbReference type="CDD" id="cd03784">
    <property type="entry name" value="GT1_Gtf-like"/>
    <property type="match status" value="1"/>
</dbReference>
<evidence type="ECO:0000256" key="2">
    <source>
        <dbReference type="ARBA" id="ARBA00009995"/>
    </source>
</evidence>
<dbReference type="SUPFAM" id="SSF53756">
    <property type="entry name" value="UDP-Glycosyltransferase/glycogen phosphorylase"/>
    <property type="match status" value="1"/>
</dbReference>
<evidence type="ECO:0000256" key="9">
    <source>
        <dbReference type="ARBA" id="ARBA00023180"/>
    </source>
</evidence>
<evidence type="ECO:0000256" key="4">
    <source>
        <dbReference type="ARBA" id="ARBA00022679"/>
    </source>
</evidence>
<protein>
    <recommendedName>
        <fullName evidence="13">UDP-glucuronosyltransferase</fullName>
    </recommendedName>
</protein>
<evidence type="ECO:0000256" key="3">
    <source>
        <dbReference type="ARBA" id="ARBA00022676"/>
    </source>
</evidence>
<dbReference type="EMBL" id="OV725082">
    <property type="protein sequence ID" value="CAH1406565.1"/>
    <property type="molecule type" value="Genomic_DNA"/>
</dbReference>
<proteinExistence type="inferred from homology"/>
<dbReference type="Pfam" id="PF00201">
    <property type="entry name" value="UDPGT"/>
    <property type="match status" value="1"/>
</dbReference>
<keyword evidence="3" id="KW-0328">Glycosyltransferase</keyword>
<sequence length="479" mass="54964">MKIDFVSVYIALLIKMVSPARILAIFPFSARSHFNMYEVLLDELHERGHHLTVISHFPKQYPLERYRDISLVGAAKSLNANMSLSDLYNFGLYENLKLLNEQIDDYVPIFEVPEVKDLMDSEATFDLIITEIFNSDVFLGFVHKFRCPYISMSPCPLMPWAYQRIGLPIKPSVKPIVFSDRSYPMSLIDISRNTLDWIFALCYYKYVMNPKSERIARQYFGDIPPLEELASKVSLILTNTHSSLHPSMTHTNRLIEVGGLHIKPAKPLESSLEQFLNDSENGVIVFSMGSMFRAETLPKEIFNLFLKVFSNLKQNVLWKWESGTTPNITNIRFMKWLPQRDVLAHRNVKLFIYHGGLLGTSEAIYCGVPILGLPQFGDMGHNIASLGEAGMAMSLKHLTEKSLTEAITTMIETPKYKKRAMELSELYRDRPEHPLTRAAYWVEYVIRYKGTNHFVQSLPLQKELVIIPTIAIVIILIFC</sequence>
<keyword evidence="4" id="KW-0808">Transferase</keyword>
<evidence type="ECO:0000256" key="6">
    <source>
        <dbReference type="ARBA" id="ARBA00022824"/>
    </source>
</evidence>
<evidence type="ECO:0000256" key="10">
    <source>
        <dbReference type="ARBA" id="ARBA00046288"/>
    </source>
</evidence>
<comment type="similarity">
    <text evidence="2">Belongs to the UDP-glycosyltransferase family.</text>
</comment>
<evidence type="ECO:0000313" key="12">
    <source>
        <dbReference type="Proteomes" id="UP001152798"/>
    </source>
</evidence>
<name>A0A9P0HR80_NEZVI</name>
<reference evidence="11" key="1">
    <citation type="submission" date="2022-01" db="EMBL/GenBank/DDBJ databases">
        <authorList>
            <person name="King R."/>
        </authorList>
    </citation>
    <scope>NUCLEOTIDE SEQUENCE</scope>
</reference>
<keyword evidence="5" id="KW-0812">Transmembrane</keyword>
<dbReference type="InterPro" id="IPR002213">
    <property type="entry name" value="UDP_glucos_trans"/>
</dbReference>